<protein>
    <submittedName>
        <fullName evidence="1">Uncharacterized protein</fullName>
    </submittedName>
</protein>
<dbReference type="AlphaFoldDB" id="A0A2H3B053"/>
<evidence type="ECO:0000313" key="1">
    <source>
        <dbReference type="EMBL" id="PBK62304.1"/>
    </source>
</evidence>
<reference evidence="2" key="1">
    <citation type="journal article" date="2017" name="Nat. Ecol. Evol.">
        <title>Genome expansion and lineage-specific genetic innovations in the forest pathogenic fungi Armillaria.</title>
        <authorList>
            <person name="Sipos G."/>
            <person name="Prasanna A.N."/>
            <person name="Walter M.C."/>
            <person name="O'Connor E."/>
            <person name="Balint B."/>
            <person name="Krizsan K."/>
            <person name="Kiss B."/>
            <person name="Hess J."/>
            <person name="Varga T."/>
            <person name="Slot J."/>
            <person name="Riley R."/>
            <person name="Boka B."/>
            <person name="Rigling D."/>
            <person name="Barry K."/>
            <person name="Lee J."/>
            <person name="Mihaltcheva S."/>
            <person name="LaButti K."/>
            <person name="Lipzen A."/>
            <person name="Waldron R."/>
            <person name="Moloney N.M."/>
            <person name="Sperisen C."/>
            <person name="Kredics L."/>
            <person name="Vagvoelgyi C."/>
            <person name="Patrignani A."/>
            <person name="Fitzpatrick D."/>
            <person name="Nagy I."/>
            <person name="Doyle S."/>
            <person name="Anderson J.B."/>
            <person name="Grigoriev I.V."/>
            <person name="Gueldener U."/>
            <person name="Muensterkoetter M."/>
            <person name="Nagy L.G."/>
        </authorList>
    </citation>
    <scope>NUCLEOTIDE SEQUENCE [LARGE SCALE GENOMIC DNA]</scope>
    <source>
        <strain evidence="2">28-4</strain>
    </source>
</reference>
<evidence type="ECO:0000313" key="2">
    <source>
        <dbReference type="Proteomes" id="UP000218334"/>
    </source>
</evidence>
<name>A0A2H3B053_9AGAR</name>
<keyword evidence="2" id="KW-1185">Reference proteome</keyword>
<dbReference type="EMBL" id="KZ293467">
    <property type="protein sequence ID" value="PBK62304.1"/>
    <property type="molecule type" value="Genomic_DNA"/>
</dbReference>
<dbReference type="Proteomes" id="UP000218334">
    <property type="component" value="Unassembled WGS sequence"/>
</dbReference>
<accession>A0A2H3B053</accession>
<gene>
    <name evidence="1" type="ORF">ARMSODRAFT_1061490</name>
</gene>
<sequence>MLTSIKDDRWPLGKRTGEVLRVQVDLKGWPFIRSSKQMTDLKTSMILVFEASKDQTARYMLQGPRQIAVPLASPRRKNLRERYTSGTLSSATLDVQLLQTNPGKEFASKVFGVEIKDDSQGPRYSQQMTIECPAKLDSGFILQSPVLIVHKAYT</sequence>
<organism evidence="1 2">
    <name type="scientific">Armillaria solidipes</name>
    <dbReference type="NCBI Taxonomy" id="1076256"/>
    <lineage>
        <taxon>Eukaryota</taxon>
        <taxon>Fungi</taxon>
        <taxon>Dikarya</taxon>
        <taxon>Basidiomycota</taxon>
        <taxon>Agaricomycotina</taxon>
        <taxon>Agaricomycetes</taxon>
        <taxon>Agaricomycetidae</taxon>
        <taxon>Agaricales</taxon>
        <taxon>Marasmiineae</taxon>
        <taxon>Physalacriaceae</taxon>
        <taxon>Armillaria</taxon>
    </lineage>
</organism>
<proteinExistence type="predicted"/>